<accession>T0LLS9</accession>
<dbReference type="HOGENOM" id="CLU_1713112_0_0_1"/>
<proteinExistence type="predicted"/>
<dbReference type="AlphaFoldDB" id="T0LLS9"/>
<sequence length="153" mass="17049">MWYSHISWSRYVENVTSILEARRRELTLETPRLKKAHPKLEISLPERQAYVAPRLPTSDLFPFSNVHQNDYVAPLLLHAVVRPVDRRKNYLSSDLLADSNEAHAHAACAPSYRDVALTSAYVSTFSTLASSSASASTLIIDSNLDYDSAEATG</sequence>
<name>T0LLS9_COLGC</name>
<protein>
    <submittedName>
        <fullName evidence="1">Uncharacterized protein</fullName>
    </submittedName>
</protein>
<comment type="caution">
    <text evidence="1">The sequence shown here is derived from an EMBL/GenBank/DDBJ whole genome shotgun (WGS) entry which is preliminary data.</text>
</comment>
<evidence type="ECO:0000313" key="1">
    <source>
        <dbReference type="EMBL" id="EQB49225.1"/>
    </source>
</evidence>
<gene>
    <name evidence="1" type="ORF">CGLO_11460</name>
</gene>
<evidence type="ECO:0000313" key="2">
    <source>
        <dbReference type="Proteomes" id="UP000015530"/>
    </source>
</evidence>
<reference evidence="2" key="1">
    <citation type="journal article" date="2013" name="Mol. Plant Microbe Interact.">
        <title>Global aspects of pacC regulation of pathogenicity genes in Colletotrichum gloeosporioides as revealed by transcriptome analysis.</title>
        <authorList>
            <person name="Alkan N."/>
            <person name="Meng X."/>
            <person name="Friedlander G."/>
            <person name="Reuveni E."/>
            <person name="Sukno S."/>
            <person name="Sherman A."/>
            <person name="Thon M."/>
            <person name="Fluhr R."/>
            <person name="Prusky D."/>
        </authorList>
    </citation>
    <scope>NUCLEOTIDE SEQUENCE [LARGE SCALE GENOMIC DNA]</scope>
    <source>
        <strain evidence="2">Cg-14</strain>
    </source>
</reference>
<organism evidence="1 2">
    <name type="scientific">Colletotrichum gloeosporioides (strain Cg-14)</name>
    <name type="common">Anthracnose fungus</name>
    <name type="synonym">Glomerella cingulata</name>
    <dbReference type="NCBI Taxonomy" id="1237896"/>
    <lineage>
        <taxon>Eukaryota</taxon>
        <taxon>Fungi</taxon>
        <taxon>Dikarya</taxon>
        <taxon>Ascomycota</taxon>
        <taxon>Pezizomycotina</taxon>
        <taxon>Sordariomycetes</taxon>
        <taxon>Hypocreomycetidae</taxon>
        <taxon>Glomerellales</taxon>
        <taxon>Glomerellaceae</taxon>
        <taxon>Colletotrichum</taxon>
        <taxon>Colletotrichum gloeosporioides species complex</taxon>
    </lineage>
</organism>
<dbReference type="Proteomes" id="UP000015530">
    <property type="component" value="Unassembled WGS sequence"/>
</dbReference>
<dbReference type="EMBL" id="AMYD01002385">
    <property type="protein sequence ID" value="EQB49225.1"/>
    <property type="molecule type" value="Genomic_DNA"/>
</dbReference>